<organism evidence="2">
    <name type="scientific">Arion vulgaris</name>
    <dbReference type="NCBI Taxonomy" id="1028688"/>
    <lineage>
        <taxon>Eukaryota</taxon>
        <taxon>Metazoa</taxon>
        <taxon>Spiralia</taxon>
        <taxon>Lophotrochozoa</taxon>
        <taxon>Mollusca</taxon>
        <taxon>Gastropoda</taxon>
        <taxon>Heterobranchia</taxon>
        <taxon>Euthyneura</taxon>
        <taxon>Panpulmonata</taxon>
        <taxon>Eupulmonata</taxon>
        <taxon>Stylommatophora</taxon>
        <taxon>Helicina</taxon>
        <taxon>Arionoidea</taxon>
        <taxon>Arionidae</taxon>
        <taxon>Arion</taxon>
    </lineage>
</organism>
<dbReference type="GO" id="GO:0035871">
    <property type="term" value="P:protein K11-linked deubiquitination"/>
    <property type="evidence" value="ECO:0007669"/>
    <property type="project" value="TreeGrafter"/>
</dbReference>
<gene>
    <name evidence="2" type="primary">ORF25952</name>
</gene>
<dbReference type="GO" id="GO:0090168">
    <property type="term" value="P:Golgi reassembly"/>
    <property type="evidence" value="ECO:0007669"/>
    <property type="project" value="TreeGrafter"/>
</dbReference>
<dbReference type="Pfam" id="PF19437">
    <property type="entry name" value="VCIP135_N"/>
    <property type="match status" value="1"/>
</dbReference>
<protein>
    <recommendedName>
        <fullName evidence="1">Deubiquitinating protein VCPIP1 N-terminal domain-containing protein</fullName>
    </recommendedName>
</protein>
<dbReference type="AlphaFoldDB" id="A0A0B6YJP7"/>
<feature type="non-terminal residue" evidence="2">
    <location>
        <position position="1"/>
    </location>
</feature>
<name>A0A0B6YJP7_9EUPU</name>
<reference evidence="2" key="1">
    <citation type="submission" date="2014-12" db="EMBL/GenBank/DDBJ databases">
        <title>Insight into the proteome of Arion vulgaris.</title>
        <authorList>
            <person name="Aradska J."/>
            <person name="Bulat T."/>
            <person name="Smidak R."/>
            <person name="Sarate P."/>
            <person name="Gangsoo J."/>
            <person name="Sialana F."/>
            <person name="Bilban M."/>
            <person name="Lubec G."/>
        </authorList>
    </citation>
    <scope>NUCLEOTIDE SEQUENCE</scope>
    <source>
        <tissue evidence="2">Skin</tissue>
    </source>
</reference>
<evidence type="ECO:0000313" key="2">
    <source>
        <dbReference type="EMBL" id="CEK55755.1"/>
    </source>
</evidence>
<dbReference type="InterPro" id="IPR039087">
    <property type="entry name" value="VCPIP1"/>
</dbReference>
<dbReference type="GO" id="GO:0071108">
    <property type="term" value="P:protein K48-linked deubiquitination"/>
    <property type="evidence" value="ECO:0007669"/>
    <property type="project" value="TreeGrafter"/>
</dbReference>
<dbReference type="InterPro" id="IPR045827">
    <property type="entry name" value="VCPIP1_N"/>
</dbReference>
<dbReference type="PANTHER" id="PTHR14843">
    <property type="entry name" value="DEUBIQUITINATING PROTEIN VCIP135"/>
    <property type="match status" value="1"/>
</dbReference>
<sequence>CPNPQCKKKLYFPSHEASVECTGCGQRHTQSGLTNLGLTEWYGIGAIERLLQELQKESNRTTVVNQELPKVNGLTNYLCTILSPLLTIYGMDRSTGRAKLLTEMGKSPVFDCAQLGDRAFLIDPQHLAISGYGRDR</sequence>
<feature type="domain" description="Deubiquitinating protein VCPIP1 N-terminal" evidence="1">
    <location>
        <begin position="1"/>
        <end position="136"/>
    </location>
</feature>
<dbReference type="GO" id="GO:0004843">
    <property type="term" value="F:cysteine-type deubiquitinase activity"/>
    <property type="evidence" value="ECO:0007669"/>
    <property type="project" value="InterPro"/>
</dbReference>
<feature type="non-terminal residue" evidence="2">
    <location>
        <position position="136"/>
    </location>
</feature>
<dbReference type="GO" id="GO:0016567">
    <property type="term" value="P:protein ubiquitination"/>
    <property type="evidence" value="ECO:0007669"/>
    <property type="project" value="InterPro"/>
</dbReference>
<dbReference type="EMBL" id="HACG01008890">
    <property type="protein sequence ID" value="CEK55755.1"/>
    <property type="molecule type" value="Transcribed_RNA"/>
</dbReference>
<dbReference type="PANTHER" id="PTHR14843:SF2">
    <property type="entry name" value="DEUBIQUITINATING PROTEIN VCPIP1"/>
    <property type="match status" value="1"/>
</dbReference>
<evidence type="ECO:0000259" key="1">
    <source>
        <dbReference type="Pfam" id="PF19437"/>
    </source>
</evidence>
<proteinExistence type="predicted"/>
<accession>A0A0B6YJP7</accession>
<dbReference type="GO" id="GO:0016320">
    <property type="term" value="P:endoplasmic reticulum membrane fusion"/>
    <property type="evidence" value="ECO:0007669"/>
    <property type="project" value="TreeGrafter"/>
</dbReference>